<accession>N1PM80</accession>
<dbReference type="AlphaFoldDB" id="N1PM80"/>
<dbReference type="HOGENOM" id="CLU_1704200_0_0_1"/>
<dbReference type="OMA" id="RINDEWA"/>
<dbReference type="EMBL" id="KB446539">
    <property type="protein sequence ID" value="EME44597.1"/>
    <property type="molecule type" value="Genomic_DNA"/>
</dbReference>
<reference evidence="1 2" key="2">
    <citation type="journal article" date="2012" name="PLoS Pathog.">
        <title>Diverse lifestyles and strategies of plant pathogenesis encoded in the genomes of eighteen Dothideomycetes fungi.</title>
        <authorList>
            <person name="Ohm R.A."/>
            <person name="Feau N."/>
            <person name="Henrissat B."/>
            <person name="Schoch C.L."/>
            <person name="Horwitz B.A."/>
            <person name="Barry K.W."/>
            <person name="Condon B.J."/>
            <person name="Copeland A.C."/>
            <person name="Dhillon B."/>
            <person name="Glaser F."/>
            <person name="Hesse C.N."/>
            <person name="Kosti I."/>
            <person name="LaButti K."/>
            <person name="Lindquist E.A."/>
            <person name="Lucas S."/>
            <person name="Salamov A.A."/>
            <person name="Bradshaw R.E."/>
            <person name="Ciuffetti L."/>
            <person name="Hamelin R.C."/>
            <person name="Kema G.H.J."/>
            <person name="Lawrence C."/>
            <person name="Scott J.A."/>
            <person name="Spatafora J.W."/>
            <person name="Turgeon B.G."/>
            <person name="de Wit P.J.G.M."/>
            <person name="Zhong S."/>
            <person name="Goodwin S.B."/>
            <person name="Grigoriev I.V."/>
        </authorList>
    </citation>
    <scope>NUCLEOTIDE SEQUENCE [LARGE SCALE GENOMIC DNA]</scope>
    <source>
        <strain evidence="2">NZE10 / CBS 128990</strain>
    </source>
</reference>
<gene>
    <name evidence="1" type="ORF">DOTSEDRAFT_34994</name>
</gene>
<keyword evidence="2" id="KW-1185">Reference proteome</keyword>
<sequence length="154" mass="17183">MTVKHTNHSVEKTPISRILTKAHTLLKVVKSPNSSTTCKGVCHFLQIPKEVWTKIYGLVLADCNQVSQLPLLRVAPRADVCYEQSIPSPLLLATCHMIRKELDTLYLEHLKRINDEWAANFGAVTEQMHRLDAMGRLEEAGGTLFSGGDDDEGE</sequence>
<proteinExistence type="predicted"/>
<name>N1PM80_DOTSN</name>
<organism evidence="1 2">
    <name type="scientific">Dothistroma septosporum (strain NZE10 / CBS 128990)</name>
    <name type="common">Red band needle blight fungus</name>
    <name type="synonym">Mycosphaerella pini</name>
    <dbReference type="NCBI Taxonomy" id="675120"/>
    <lineage>
        <taxon>Eukaryota</taxon>
        <taxon>Fungi</taxon>
        <taxon>Dikarya</taxon>
        <taxon>Ascomycota</taxon>
        <taxon>Pezizomycotina</taxon>
        <taxon>Dothideomycetes</taxon>
        <taxon>Dothideomycetidae</taxon>
        <taxon>Mycosphaerellales</taxon>
        <taxon>Mycosphaerellaceae</taxon>
        <taxon>Dothistroma</taxon>
    </lineage>
</organism>
<dbReference type="Proteomes" id="UP000016933">
    <property type="component" value="Unassembled WGS sequence"/>
</dbReference>
<reference evidence="2" key="1">
    <citation type="journal article" date="2012" name="PLoS Genet.">
        <title>The genomes of the fungal plant pathogens Cladosporium fulvum and Dothistroma septosporum reveal adaptation to different hosts and lifestyles but also signatures of common ancestry.</title>
        <authorList>
            <person name="de Wit P.J.G.M."/>
            <person name="van der Burgt A."/>
            <person name="Oekmen B."/>
            <person name="Stergiopoulos I."/>
            <person name="Abd-Elsalam K.A."/>
            <person name="Aerts A.L."/>
            <person name="Bahkali A.H."/>
            <person name="Beenen H.G."/>
            <person name="Chettri P."/>
            <person name="Cox M.P."/>
            <person name="Datema E."/>
            <person name="de Vries R.P."/>
            <person name="Dhillon B."/>
            <person name="Ganley A.R."/>
            <person name="Griffiths S.A."/>
            <person name="Guo Y."/>
            <person name="Hamelin R.C."/>
            <person name="Henrissat B."/>
            <person name="Kabir M.S."/>
            <person name="Jashni M.K."/>
            <person name="Kema G."/>
            <person name="Klaubauf S."/>
            <person name="Lapidus A."/>
            <person name="Levasseur A."/>
            <person name="Lindquist E."/>
            <person name="Mehrabi R."/>
            <person name="Ohm R.A."/>
            <person name="Owen T.J."/>
            <person name="Salamov A."/>
            <person name="Schwelm A."/>
            <person name="Schijlen E."/>
            <person name="Sun H."/>
            <person name="van den Burg H.A."/>
            <person name="van Ham R.C.H.J."/>
            <person name="Zhang S."/>
            <person name="Goodwin S.B."/>
            <person name="Grigoriev I.V."/>
            <person name="Collemare J."/>
            <person name="Bradshaw R.E."/>
        </authorList>
    </citation>
    <scope>NUCLEOTIDE SEQUENCE [LARGE SCALE GENOMIC DNA]</scope>
    <source>
        <strain evidence="2">NZE10 / CBS 128990</strain>
    </source>
</reference>
<evidence type="ECO:0000313" key="1">
    <source>
        <dbReference type="EMBL" id="EME44597.1"/>
    </source>
</evidence>
<evidence type="ECO:0000313" key="2">
    <source>
        <dbReference type="Proteomes" id="UP000016933"/>
    </source>
</evidence>
<protein>
    <submittedName>
        <fullName evidence="1">Uncharacterized protein</fullName>
    </submittedName>
</protein>